<dbReference type="PANTHER" id="PTHR44227">
    <property type="match status" value="1"/>
</dbReference>
<keyword evidence="1" id="KW-0677">Repeat</keyword>
<gene>
    <name evidence="6" type="ordered locus">Acid_5947</name>
</gene>
<feature type="transmembrane region" description="Helical" evidence="4">
    <location>
        <begin position="294"/>
        <end position="316"/>
    </location>
</feature>
<evidence type="ECO:0000259" key="5">
    <source>
        <dbReference type="Pfam" id="PF13231"/>
    </source>
</evidence>
<feature type="region of interest" description="Disordered" evidence="3">
    <location>
        <begin position="1"/>
        <end position="25"/>
    </location>
</feature>
<dbReference type="InterPro" id="IPR052346">
    <property type="entry name" value="O-mannosyl-transferase_TMTC"/>
</dbReference>
<sequence>MSSRSRAKGAGPLSDEPISAPTSAPSHIAPWRTHARRLLLPWTLALLAYLNSFGAGFVYDNRVAILDDSRVHALTAANLHAIWTQDTWGDGATSGNYRPLTNSTYLLNYAILGNGTSPFGYHCFNLLLHLANILLLYLCCLHLFNHRDPKGDPAGALALAAAALFSVHPLLTETVTNIVGRADMLAAFGILAGLLCHIRAGSATGRSRTLWLTGVSAAVAIGIFSKENAVVVLAAMLLYDLGYRPKAWRSSLAGYVAACVPLAAFFVLRYVFLSPLMDRLPDMGDNPLLSADFLTGRATALLVLGKYLWLLVFPVALSPDYSYNQIPLASWTSPAVLAPLAICIAIAALTLAAFRTRKHVFFFAAFFLVALAPVANIFILIGTIMGERLLYLPVMAFAACLAVAIHRFARHRYALPAAVGVFCTLYAARTFARNRDWHDEISLWSSAAQVSPGSYRVHDRLAYYLTLQSPPDASAIQRETDRTVAILDTLAPRDAEPNPYINAAAWYRNHGDPHRALALLQRAASIVEAKSAELVRLNRAHHKSAVATGDPLLHAELARTYSALGDRPAAAAEFQLARQLRPDPAYSSELAAEYLAAGDWRAAALALLEGLLLDPDQTALAAPYAEFYRQNDPTSCAISNGALNTNCPAVHEQLCQASRTVVQIDLALGRTAQAASVRALCRE</sequence>
<name>Q01TY2_SOLUE</name>
<feature type="transmembrane region" description="Helical" evidence="4">
    <location>
        <begin position="336"/>
        <end position="354"/>
    </location>
</feature>
<feature type="transmembrane region" description="Helical" evidence="4">
    <location>
        <begin position="210"/>
        <end position="239"/>
    </location>
</feature>
<dbReference type="HOGENOM" id="CLU_011615_5_0_0"/>
<feature type="transmembrane region" description="Helical" evidence="4">
    <location>
        <begin position="126"/>
        <end position="144"/>
    </location>
</feature>
<dbReference type="InParanoid" id="Q01TY2"/>
<dbReference type="Gene3D" id="1.25.40.10">
    <property type="entry name" value="Tetratricopeptide repeat domain"/>
    <property type="match status" value="1"/>
</dbReference>
<feature type="transmembrane region" description="Helical" evidence="4">
    <location>
        <begin position="361"/>
        <end position="384"/>
    </location>
</feature>
<dbReference type="EMBL" id="CP000473">
    <property type="protein sequence ID" value="ABJ86888.1"/>
    <property type="molecule type" value="Genomic_DNA"/>
</dbReference>
<evidence type="ECO:0000256" key="1">
    <source>
        <dbReference type="ARBA" id="ARBA00022737"/>
    </source>
</evidence>
<dbReference type="OrthoDB" id="127293at2"/>
<dbReference type="Pfam" id="PF13231">
    <property type="entry name" value="PMT_2"/>
    <property type="match status" value="1"/>
</dbReference>
<organism evidence="6">
    <name type="scientific">Solibacter usitatus (strain Ellin6076)</name>
    <dbReference type="NCBI Taxonomy" id="234267"/>
    <lineage>
        <taxon>Bacteria</taxon>
        <taxon>Pseudomonadati</taxon>
        <taxon>Acidobacteriota</taxon>
        <taxon>Terriglobia</taxon>
        <taxon>Bryobacterales</taxon>
        <taxon>Solibacteraceae</taxon>
        <taxon>Candidatus Solibacter</taxon>
    </lineage>
</organism>
<reference evidence="6" key="1">
    <citation type="submission" date="2006-10" db="EMBL/GenBank/DDBJ databases">
        <title>Complete sequence of Solibacter usitatus Ellin6076.</title>
        <authorList>
            <consortium name="US DOE Joint Genome Institute"/>
            <person name="Copeland A."/>
            <person name="Lucas S."/>
            <person name="Lapidus A."/>
            <person name="Barry K."/>
            <person name="Detter J.C."/>
            <person name="Glavina del Rio T."/>
            <person name="Hammon N."/>
            <person name="Israni S."/>
            <person name="Dalin E."/>
            <person name="Tice H."/>
            <person name="Pitluck S."/>
            <person name="Thompson L.S."/>
            <person name="Brettin T."/>
            <person name="Bruce D."/>
            <person name="Han C."/>
            <person name="Tapia R."/>
            <person name="Gilna P."/>
            <person name="Schmutz J."/>
            <person name="Larimer F."/>
            <person name="Land M."/>
            <person name="Hauser L."/>
            <person name="Kyrpides N."/>
            <person name="Mikhailova N."/>
            <person name="Janssen P.H."/>
            <person name="Kuske C.R."/>
            <person name="Richardson P."/>
        </authorList>
    </citation>
    <scope>NUCLEOTIDE SEQUENCE</scope>
    <source>
        <strain evidence="6">Ellin6076</strain>
    </source>
</reference>
<evidence type="ECO:0000256" key="2">
    <source>
        <dbReference type="ARBA" id="ARBA00022803"/>
    </source>
</evidence>
<dbReference type="eggNOG" id="COG0457">
    <property type="taxonomic scope" value="Bacteria"/>
</dbReference>
<feature type="transmembrane region" description="Helical" evidence="4">
    <location>
        <begin position="251"/>
        <end position="273"/>
    </location>
</feature>
<keyword evidence="2" id="KW-0802">TPR repeat</keyword>
<dbReference type="KEGG" id="sus:Acid_5947"/>
<protein>
    <submittedName>
        <fullName evidence="6">Tetratricopeptide TPR_2 repeat protein</fullName>
    </submittedName>
</protein>
<dbReference type="InterPro" id="IPR011990">
    <property type="entry name" value="TPR-like_helical_dom_sf"/>
</dbReference>
<dbReference type="InterPro" id="IPR038731">
    <property type="entry name" value="RgtA/B/C-like"/>
</dbReference>
<accession>Q01TY2</accession>
<dbReference type="AlphaFoldDB" id="Q01TY2"/>
<feature type="transmembrane region" description="Helical" evidence="4">
    <location>
        <begin position="38"/>
        <end position="59"/>
    </location>
</feature>
<feature type="transmembrane region" description="Helical" evidence="4">
    <location>
        <begin position="390"/>
        <end position="406"/>
    </location>
</feature>
<proteinExistence type="predicted"/>
<evidence type="ECO:0000256" key="3">
    <source>
        <dbReference type="SAM" id="MobiDB-lite"/>
    </source>
</evidence>
<dbReference type="PANTHER" id="PTHR44227:SF3">
    <property type="entry name" value="PROTEIN O-MANNOSYL-TRANSFERASE TMTC4"/>
    <property type="match status" value="1"/>
</dbReference>
<feature type="transmembrane region" description="Helical" evidence="4">
    <location>
        <begin position="178"/>
        <end position="198"/>
    </location>
</feature>
<evidence type="ECO:0000256" key="4">
    <source>
        <dbReference type="SAM" id="Phobius"/>
    </source>
</evidence>
<keyword evidence="4" id="KW-0472">Membrane</keyword>
<feature type="domain" description="Glycosyltransferase RgtA/B/C/D-like" evidence="5">
    <location>
        <begin position="117"/>
        <end position="266"/>
    </location>
</feature>
<evidence type="ECO:0000313" key="6">
    <source>
        <dbReference type="EMBL" id="ABJ86888.1"/>
    </source>
</evidence>
<dbReference type="SUPFAM" id="SSF48452">
    <property type="entry name" value="TPR-like"/>
    <property type="match status" value="1"/>
</dbReference>
<keyword evidence="4" id="KW-1133">Transmembrane helix</keyword>
<dbReference type="STRING" id="234267.Acid_5947"/>
<keyword evidence="4" id="KW-0812">Transmembrane</keyword>